<evidence type="ECO:0000313" key="2">
    <source>
        <dbReference type="Proteomes" id="UP001367508"/>
    </source>
</evidence>
<evidence type="ECO:0000313" key="1">
    <source>
        <dbReference type="EMBL" id="KAK7338806.1"/>
    </source>
</evidence>
<sequence length="174" mass="19515">MGGDACLCQLCEELRPLHDLDIGISMCVRRLLRGGGSHDYATLVSPDSFVHHWSWFLVWGLVPGFTRSAKAYLRSVLTVRPLRVLFLVAGANYWSPLPPQPLYCSRYHDRMVIVNFGAYVLKRNDLNAAHRVRRGGEGGSMLICYFLKNGLKGLEPRACSSMETTTTTRVNLTL</sequence>
<accession>A0AAN9LMS0</accession>
<dbReference type="Proteomes" id="UP001367508">
    <property type="component" value="Unassembled WGS sequence"/>
</dbReference>
<keyword evidence="2" id="KW-1185">Reference proteome</keyword>
<reference evidence="1 2" key="1">
    <citation type="submission" date="2024-01" db="EMBL/GenBank/DDBJ databases">
        <title>The genomes of 5 underutilized Papilionoideae crops provide insights into root nodulation and disease resistanc.</title>
        <authorList>
            <person name="Jiang F."/>
        </authorList>
    </citation>
    <scope>NUCLEOTIDE SEQUENCE [LARGE SCALE GENOMIC DNA]</scope>
    <source>
        <strain evidence="1">LVBAO_FW01</strain>
        <tissue evidence="1">Leaves</tissue>
    </source>
</reference>
<dbReference type="EMBL" id="JAYMYQ010000004">
    <property type="protein sequence ID" value="KAK7338806.1"/>
    <property type="molecule type" value="Genomic_DNA"/>
</dbReference>
<proteinExistence type="predicted"/>
<organism evidence="1 2">
    <name type="scientific">Canavalia gladiata</name>
    <name type="common">Sword bean</name>
    <name type="synonym">Dolichos gladiatus</name>
    <dbReference type="NCBI Taxonomy" id="3824"/>
    <lineage>
        <taxon>Eukaryota</taxon>
        <taxon>Viridiplantae</taxon>
        <taxon>Streptophyta</taxon>
        <taxon>Embryophyta</taxon>
        <taxon>Tracheophyta</taxon>
        <taxon>Spermatophyta</taxon>
        <taxon>Magnoliopsida</taxon>
        <taxon>eudicotyledons</taxon>
        <taxon>Gunneridae</taxon>
        <taxon>Pentapetalae</taxon>
        <taxon>rosids</taxon>
        <taxon>fabids</taxon>
        <taxon>Fabales</taxon>
        <taxon>Fabaceae</taxon>
        <taxon>Papilionoideae</taxon>
        <taxon>50 kb inversion clade</taxon>
        <taxon>NPAAA clade</taxon>
        <taxon>indigoferoid/millettioid clade</taxon>
        <taxon>Phaseoleae</taxon>
        <taxon>Canavalia</taxon>
    </lineage>
</organism>
<name>A0AAN9LMS0_CANGL</name>
<dbReference type="AlphaFoldDB" id="A0AAN9LMS0"/>
<comment type="caution">
    <text evidence="1">The sequence shown here is derived from an EMBL/GenBank/DDBJ whole genome shotgun (WGS) entry which is preliminary data.</text>
</comment>
<protein>
    <submittedName>
        <fullName evidence="1">Uncharacterized protein</fullName>
    </submittedName>
</protein>
<gene>
    <name evidence="1" type="ORF">VNO77_19438</name>
</gene>